<dbReference type="GO" id="GO:0016020">
    <property type="term" value="C:membrane"/>
    <property type="evidence" value="ECO:0007669"/>
    <property type="project" value="UniProtKB-SubCell"/>
</dbReference>
<keyword evidence="5" id="KW-0472">Membrane</keyword>
<gene>
    <name evidence="11" type="primary">gerAC</name>
    <name evidence="11" type="ORF">BN983_01956</name>
</gene>
<proteinExistence type="inferred from homology"/>
<comment type="similarity">
    <text evidence="2">Belongs to the GerABKC lipoprotein family.</text>
</comment>
<dbReference type="PANTHER" id="PTHR35789:SF1">
    <property type="entry name" value="SPORE GERMINATION PROTEIN B3"/>
    <property type="match status" value="1"/>
</dbReference>
<dbReference type="NCBIfam" id="TIGR02887">
    <property type="entry name" value="spore_ger_x_C"/>
    <property type="match status" value="1"/>
</dbReference>
<evidence type="ECO:0000256" key="4">
    <source>
        <dbReference type="ARBA" id="ARBA00022729"/>
    </source>
</evidence>
<dbReference type="PROSITE" id="PS51257">
    <property type="entry name" value="PROKAR_LIPOPROTEIN"/>
    <property type="match status" value="1"/>
</dbReference>
<keyword evidence="6" id="KW-0564">Palmitate</keyword>
<evidence type="ECO:0000256" key="6">
    <source>
        <dbReference type="ARBA" id="ARBA00023139"/>
    </source>
</evidence>
<evidence type="ECO:0000256" key="5">
    <source>
        <dbReference type="ARBA" id="ARBA00023136"/>
    </source>
</evidence>
<dbReference type="Pfam" id="PF05504">
    <property type="entry name" value="Spore_GerAC"/>
    <property type="match status" value="1"/>
</dbReference>
<evidence type="ECO:0000259" key="10">
    <source>
        <dbReference type="Pfam" id="PF25198"/>
    </source>
</evidence>
<dbReference type="InterPro" id="IPR057336">
    <property type="entry name" value="GerAC_N"/>
</dbReference>
<dbReference type="InterPro" id="IPR008844">
    <property type="entry name" value="Spore_GerAC-like"/>
</dbReference>
<feature type="domain" description="Spore germination GerAC-like C-terminal" evidence="9">
    <location>
        <begin position="198"/>
        <end position="357"/>
    </location>
</feature>
<dbReference type="GO" id="GO:0009847">
    <property type="term" value="P:spore germination"/>
    <property type="evidence" value="ECO:0007669"/>
    <property type="project" value="InterPro"/>
</dbReference>
<dbReference type="Gene3D" id="3.30.300.210">
    <property type="entry name" value="Nutrient germinant receptor protein C, domain 3"/>
    <property type="match status" value="1"/>
</dbReference>
<keyword evidence="3" id="KW-0309">Germination</keyword>
<name>A0A024P4C2_9BACI</name>
<dbReference type="InterPro" id="IPR038501">
    <property type="entry name" value="Spore_GerAC_C_sf"/>
</dbReference>
<evidence type="ECO:0000256" key="8">
    <source>
        <dbReference type="SAM" id="SignalP"/>
    </source>
</evidence>
<keyword evidence="12" id="KW-1185">Reference proteome</keyword>
<comment type="caution">
    <text evidence="11">The sequence shown here is derived from an EMBL/GenBank/DDBJ whole genome shotgun (WGS) entry which is preliminary data.</text>
</comment>
<dbReference type="Proteomes" id="UP000028868">
    <property type="component" value="Unassembled WGS sequence"/>
</dbReference>
<sequence length="360" mass="40629">MKAKNFLVLLISMSLLSGCMQHTSVEENAIIQMAGYDKGENKRIRGTMLIPQYGSSESKSATSEVYLTANGDGVKEVEKEIQKQSSKPISIGKLSVTLYSKELAEGGISDIIDILSRDPRMSRNMYLGIVDGEAIDLIESQYPQEDTTYKQLEDLIKNNARFNFPMTNLHDFLYSYYAQGMDAFLPLITKKEANVELSGLAFFKGGTVVSTIPDSNVFTYKMLNENFKRGMQNIPYKDGTIMLDNIGSSVEYELKNGLGEPKFDIRVNIKAEVNEMVGVDREANPSLMKELEEVSVEFFETNANELIQMFKEKEIDPLGLGNFAKTRKRDFDLTKWKDNYSDLKVNVKVNVEITEYGIFS</sequence>
<dbReference type="AlphaFoldDB" id="A0A024P4C2"/>
<keyword evidence="4 8" id="KW-0732">Signal</keyword>
<protein>
    <submittedName>
        <fullName evidence="11">Spore germination protein A3</fullName>
    </submittedName>
</protein>
<evidence type="ECO:0000313" key="12">
    <source>
        <dbReference type="Proteomes" id="UP000028868"/>
    </source>
</evidence>
<reference evidence="11 12" key="2">
    <citation type="submission" date="2014-05" db="EMBL/GenBank/DDBJ databases">
        <title>Draft genome sequence of Halobacillus karajensis HK-03.</title>
        <authorList>
            <person name="Khelaifia S."/>
            <person name="Croce O."/>
            <person name="Lagier J.C."/>
            <person name="Raoult D."/>
        </authorList>
    </citation>
    <scope>NUCLEOTIDE SEQUENCE [LARGE SCALE GENOMIC DNA]</scope>
    <source>
        <strain evidence="11 12">HD-03</strain>
    </source>
</reference>
<evidence type="ECO:0000256" key="7">
    <source>
        <dbReference type="ARBA" id="ARBA00023288"/>
    </source>
</evidence>
<keyword evidence="7" id="KW-0449">Lipoprotein</keyword>
<feature type="domain" description="Spore germination protein N-terminal" evidence="10">
    <location>
        <begin position="24"/>
        <end position="189"/>
    </location>
</feature>
<evidence type="ECO:0000313" key="11">
    <source>
        <dbReference type="EMBL" id="CDQ23705.1"/>
    </source>
</evidence>
<evidence type="ECO:0000256" key="1">
    <source>
        <dbReference type="ARBA" id="ARBA00004635"/>
    </source>
</evidence>
<dbReference type="OrthoDB" id="2592518at2"/>
<reference evidence="12" key="1">
    <citation type="submission" date="2014-03" db="EMBL/GenBank/DDBJ databases">
        <authorList>
            <person name="Urmite Genomes U."/>
        </authorList>
    </citation>
    <scope>NUCLEOTIDE SEQUENCE [LARGE SCALE GENOMIC DNA]</scope>
    <source>
        <strain evidence="12">HD-03</strain>
    </source>
</reference>
<comment type="subcellular location">
    <subcellularLocation>
        <location evidence="1">Membrane</location>
        <topology evidence="1">Lipid-anchor</topology>
    </subcellularLocation>
</comment>
<dbReference type="PANTHER" id="PTHR35789">
    <property type="entry name" value="SPORE GERMINATION PROTEIN B3"/>
    <property type="match status" value="1"/>
</dbReference>
<dbReference type="InterPro" id="IPR046953">
    <property type="entry name" value="Spore_GerAC-like_C"/>
</dbReference>
<organism evidence="11 12">
    <name type="scientific">Halobacillus karajensis</name>
    <dbReference type="NCBI Taxonomy" id="195088"/>
    <lineage>
        <taxon>Bacteria</taxon>
        <taxon>Bacillati</taxon>
        <taxon>Bacillota</taxon>
        <taxon>Bacilli</taxon>
        <taxon>Bacillales</taxon>
        <taxon>Bacillaceae</taxon>
        <taxon>Halobacillus</taxon>
    </lineage>
</organism>
<accession>A0A024P4C2</accession>
<feature type="signal peptide" evidence="8">
    <location>
        <begin position="1"/>
        <end position="17"/>
    </location>
</feature>
<feature type="chain" id="PRO_5039470604" evidence="8">
    <location>
        <begin position="18"/>
        <end position="360"/>
    </location>
</feature>
<dbReference type="Pfam" id="PF25198">
    <property type="entry name" value="Spore_GerAC_N"/>
    <property type="match status" value="1"/>
</dbReference>
<evidence type="ECO:0000259" key="9">
    <source>
        <dbReference type="Pfam" id="PF05504"/>
    </source>
</evidence>
<evidence type="ECO:0000256" key="2">
    <source>
        <dbReference type="ARBA" id="ARBA00007886"/>
    </source>
</evidence>
<evidence type="ECO:0000256" key="3">
    <source>
        <dbReference type="ARBA" id="ARBA00022544"/>
    </source>
</evidence>
<dbReference type="RefSeq" id="WP_035508045.1">
    <property type="nucleotide sequence ID" value="NZ_CCDH010000003.1"/>
</dbReference>
<dbReference type="EMBL" id="CCDI010000002">
    <property type="protein sequence ID" value="CDQ23705.1"/>
    <property type="molecule type" value="Genomic_DNA"/>
</dbReference>